<evidence type="ECO:0000313" key="5">
    <source>
        <dbReference type="Proteomes" id="UP001139263"/>
    </source>
</evidence>
<dbReference type="AlphaFoldDB" id="A0A9X1V6G2"/>
<dbReference type="InterPro" id="IPR000914">
    <property type="entry name" value="SBP_5_dom"/>
</dbReference>
<comment type="caution">
    <text evidence="4">The sequence shown here is derived from an EMBL/GenBank/DDBJ whole genome shotgun (WGS) entry which is preliminary data.</text>
</comment>
<evidence type="ECO:0000256" key="1">
    <source>
        <dbReference type="ARBA" id="ARBA00022729"/>
    </source>
</evidence>
<dbReference type="PANTHER" id="PTHR30290:SF38">
    <property type="entry name" value="D,D-DIPEPTIDE-BINDING PERIPLASMIC PROTEIN DDPA-RELATED"/>
    <property type="match status" value="1"/>
</dbReference>
<evidence type="ECO:0000256" key="2">
    <source>
        <dbReference type="SAM" id="SignalP"/>
    </source>
</evidence>
<protein>
    <submittedName>
        <fullName evidence="4">Glutathione-binding protein GsiB</fullName>
    </submittedName>
</protein>
<feature type="signal peptide" evidence="2">
    <location>
        <begin position="1"/>
        <end position="24"/>
    </location>
</feature>
<dbReference type="InterPro" id="IPR030678">
    <property type="entry name" value="Peptide/Ni-bd"/>
</dbReference>
<dbReference type="PANTHER" id="PTHR30290">
    <property type="entry name" value="PERIPLASMIC BINDING COMPONENT OF ABC TRANSPORTER"/>
    <property type="match status" value="1"/>
</dbReference>
<name>A0A9X1V6G2_9BACL</name>
<evidence type="ECO:0000259" key="3">
    <source>
        <dbReference type="Pfam" id="PF00496"/>
    </source>
</evidence>
<sequence length="517" mass="56814">MSFHKNKVFFTISTATLLSLSAITGCGTTTTTTPNTSPVVNSTNQTLNIGLSADPPTLDPAYSSALVDRQVMFNLYNTLFKLSTQNTIVPDLVKSFTVSQNGLTYTLQLHQHVTFQDGTPFNAAAVKFNLTRDMQPASARHSSLSDISSVTTPSEYTVVIQLQKPLSPLPAILAGRAGMMVSPTAVQKEGANYPNDPVGTGPFEFKSRVKGASIQLVRNPHYWRAEPKLEAVTYQIFTDPNVELTNLQSGAVQIVDTVPPQEVSTMEQNSNFTVVNHTGLGYEGIYLNMQQGPFTNPYLRQAVNLAINRQTLVNVALKGVATAAYSPFSSASPVYNQQQDTPPTPNAVKIKQLLAEGGKPQGFQFTLQSPNDPITTQVDQIMQSMLAQYGINMKIEQLDFGTLLANNEAHSFQASFLGWSGRLDPDQDVYSFFYSNGSFNASEFSNVQADQLLNQAREETSMAQRAKTYAAFVHILHQQVPYVFLYHQNNVFAYANTLQGFHYYSDGVIRAYSLSLS</sequence>
<dbReference type="SUPFAM" id="SSF53850">
    <property type="entry name" value="Periplasmic binding protein-like II"/>
    <property type="match status" value="1"/>
</dbReference>
<gene>
    <name evidence="4" type="primary">gsiB</name>
    <name evidence="4" type="ORF">MM817_00650</name>
</gene>
<proteinExistence type="predicted"/>
<feature type="chain" id="PRO_5040786697" evidence="2">
    <location>
        <begin position="25"/>
        <end position="517"/>
    </location>
</feature>
<keyword evidence="1 2" id="KW-0732">Signal</keyword>
<dbReference type="GO" id="GO:0043190">
    <property type="term" value="C:ATP-binding cassette (ABC) transporter complex"/>
    <property type="evidence" value="ECO:0007669"/>
    <property type="project" value="InterPro"/>
</dbReference>
<dbReference type="RefSeq" id="WP_241711988.1">
    <property type="nucleotide sequence ID" value="NZ_JALBUF010000001.1"/>
</dbReference>
<dbReference type="GO" id="GO:0015833">
    <property type="term" value="P:peptide transport"/>
    <property type="evidence" value="ECO:0007669"/>
    <property type="project" value="TreeGrafter"/>
</dbReference>
<feature type="domain" description="Solute-binding protein family 5" evidence="3">
    <location>
        <begin position="87"/>
        <end position="438"/>
    </location>
</feature>
<reference evidence="4" key="1">
    <citation type="submission" date="2022-03" db="EMBL/GenBank/DDBJ databases">
        <title>Draft Genome Sequence of Firmicute Strain S0AB, a Heterotrophic Iron/Sulfur-Oxidizing Extreme Acidophile.</title>
        <authorList>
            <person name="Vergara E."/>
            <person name="Pakostova E."/>
            <person name="Johnson D.B."/>
            <person name="Holmes D.S."/>
        </authorList>
    </citation>
    <scope>NUCLEOTIDE SEQUENCE</scope>
    <source>
        <strain evidence="4">S0AB</strain>
    </source>
</reference>
<dbReference type="InterPro" id="IPR039424">
    <property type="entry name" value="SBP_5"/>
</dbReference>
<dbReference type="Pfam" id="PF00496">
    <property type="entry name" value="SBP_bac_5"/>
    <property type="match status" value="1"/>
</dbReference>
<organism evidence="4 5">
    <name type="scientific">Sulfoacidibacillus ferrooxidans</name>
    <dbReference type="NCBI Taxonomy" id="2005001"/>
    <lineage>
        <taxon>Bacteria</taxon>
        <taxon>Bacillati</taxon>
        <taxon>Bacillota</taxon>
        <taxon>Bacilli</taxon>
        <taxon>Bacillales</taxon>
        <taxon>Alicyclobacillaceae</taxon>
        <taxon>Sulfoacidibacillus</taxon>
    </lineage>
</organism>
<dbReference type="EMBL" id="JALBUF010000001">
    <property type="protein sequence ID" value="MCI0182391.1"/>
    <property type="molecule type" value="Genomic_DNA"/>
</dbReference>
<dbReference type="Gene3D" id="3.40.190.10">
    <property type="entry name" value="Periplasmic binding protein-like II"/>
    <property type="match status" value="1"/>
</dbReference>
<dbReference type="Proteomes" id="UP001139263">
    <property type="component" value="Unassembled WGS sequence"/>
</dbReference>
<dbReference type="GO" id="GO:1904680">
    <property type="term" value="F:peptide transmembrane transporter activity"/>
    <property type="evidence" value="ECO:0007669"/>
    <property type="project" value="TreeGrafter"/>
</dbReference>
<keyword evidence="5" id="KW-1185">Reference proteome</keyword>
<dbReference type="Gene3D" id="3.10.105.10">
    <property type="entry name" value="Dipeptide-binding Protein, Domain 3"/>
    <property type="match status" value="1"/>
</dbReference>
<accession>A0A9X1V6G2</accession>
<dbReference type="PIRSF" id="PIRSF002741">
    <property type="entry name" value="MppA"/>
    <property type="match status" value="1"/>
</dbReference>
<dbReference type="PROSITE" id="PS51257">
    <property type="entry name" value="PROKAR_LIPOPROTEIN"/>
    <property type="match status" value="1"/>
</dbReference>
<dbReference type="GO" id="GO:0042597">
    <property type="term" value="C:periplasmic space"/>
    <property type="evidence" value="ECO:0007669"/>
    <property type="project" value="UniProtKB-ARBA"/>
</dbReference>
<evidence type="ECO:0000313" key="4">
    <source>
        <dbReference type="EMBL" id="MCI0182391.1"/>
    </source>
</evidence>
<dbReference type="Gene3D" id="3.90.76.10">
    <property type="entry name" value="Dipeptide-binding Protein, Domain 1"/>
    <property type="match status" value="1"/>
</dbReference>